<sequence length="3392" mass="358989">MNAQSKKYIKKRMPDKSSGAGLTGNFLWRMLVAVFLAMLLPLAAAQAAGNPDGQLRIEIISAYNLVVDSNVTTPATYAPEAATLGAKVCNDGTEVMNEVQVYIGDYTNKDHPGTYPVFDSAGDSRTWLQDTGEYSLTHESGSFASAEDASRAWVGTLQPGECRVEYWVVSYPRCVNVDDGTGTYISQEPPCDTAITGGSTTADDIALSYDIWATGSYGAAGTALEAEDSRDLTLRSEISASANKIWPNGDNKVPEEYKAAIEESLGWDTWTPTGSNPFPGQVFETQGIWYDLGNVVAGFDNNGDGVPDQNAWLQPVGIPDVYDPGCFRLVGTYGLLIVKGTDGGETLIPFKDQMYFENIPDNTGVVGLVFYEYAALNGKCTGTLTPYQEVASGFYNEKFSGDYGTAFQITTQEPLASIAKGVSPETAGLGSELTYTLEVTNPDDYGLDSEGEPLTVTIGDPDSGNPLVIRDTIPPDTNFLLNSAKVVEPDSDIAAADVTILYTYSDGITTWTTTEAPTVQSDADPATFDTADDVVALEWRAEVGLGHDGGGKSMKVEFKAGVPGDYAEDLVTNTGCAAIGSGPCFDEDDAVTLIEGDKTISGTVFLDDGTGSGTAANGVLDGTEPGEGSVTVTLYYDTNGDGELDDGDIQWGDPIETSTGVGTTGDYEFTNLPDAKFIVVVNDSDDDITAGSAPTTDTEIPADLTDPSLLIDTDSDGIPDLLEGIDFGFIPPLEVTKVAVDGVGPYGDGEDIIYQLTLRNQLPATGSNVGGKCVYTLFPSQNVDASTAWTNPDNIYAIDGGYADVDVGSNSDTAGWNEFNMPASVSGTIDDVRIIVYEPQRVGAANDWDDGESMTATITSSAFTDTVTSDVVPLTTIISSSTYEYIGLYEDRPAGWQWSDISTLTVNLTTNKSGNPTDNFRLDAVALQVTSSEPCGSGSSDIISEIRLQDEYNNTELSYQSSSPERDSWTDSGTTTTQVWDNLGPLAPGESKVVTVTMKGINNSTVDTDIVNALNTARVADGDAVMENGRIANSGEATAEVDIIPAIDISGTLFSDTTPGWFGTTGDNSSEDIYLSGQTVELWACTETATGIIQTDMDGSECDTNSLSWAVVATSTTDEDGNYIFEGVTEGYYYVKAPDTSSYGGTITAAPSDASRTPTSGSGVAGDQWWSNPGNSDSLNGVDVATLLKVGGTGTYDDASNIDFGYGGVPGSVSGHIWEDINSSLSADLSGEYLSGITVELIDLGNDCDFGGNGQGADSIAATVVTDADGFYQFTELTDGQCYAINVLTNIPAEGDTGATGALSSGSWTAVYEAANGEVNPPGSDTPDEYIRFTAYNGQFLVDRDFGYEAPNEGRQIDGKVYYDLDGDGTQSANELGVAGLTVYLYQDEDGDGVVDEGTDALYTSVTTNPDGSYSFPNLPSQNFIVVVDDTPITTYQQIEDPDVAPGGGVCVGTQCDSDGKADVTSGNVNNLDFGFQPPQAENSISGLVWTDLDGDTTKNSSAEAGIGDVTVTLQWTPDNGITWLDVDSQTASDGTVDVDGDGTADPVGSYYFGELPNGTYRVAVSETDTNLPQGLGGDIYAPTTGEDAGTYRYFEQALTGSTASTGNDFGFTPTGAIGDSVYWDVNGDGTQGSNEPGIENVMVELFTFTDTDGDGRWDIGEPVSATPYASTATGTDGSYLFPGLPDGNYVVKVGTIPGDPQITADPDADGDVCPAAGDICDNQHGVAVNGNSYMGADFGYEPPLFIGDQLFIDMDGDGSPMEEGDLPLANVTVTLSDGTNTYIVETDENGNYYFVKGATDLNGNEIVLNSGSYTITVDSNDFPTEYGTLTPSYNGHDSGALDSSIELTLGSDPIDDADMGFKFPPVNDLSGTVCLEGTTGGDGYCGTGLNATNGIDSSTETAYTGTTVYVSKWTDANNDGNVDAGELVPITQTVTDSNGDYSFTGLPSVSESNESYLVSLEAPADLLSLTTDLADTPATTLKEYTDTDGYTTSTWQSISPSSTTTAGLDFAFELTASFDFGDLPLPFETTLDIDGARHVVTPNLYLGSTVTVEADGKPSIDANADIDDGIVPVNPDCLSSTSNTDSWSSAGGAVEVTAVGDGWLVGWLDFNGDGSLSGSGEMIISYEVIGGQVVLPNDDGTSMLTSCVPFDIPGTAFDGDGNFKAPGYARFRLFPEKPPVPTIAFKGIAYDGEVEDYLFNLAALSTIGDTILLDSDGDGVTDEPVVGVVVELQNKYCNAGVDCPTAVTDTDGHYLFTGVGTGEYTVVVKEFPPTYTDTYNILYDPDTTADGKTTINITEPGTVHLDADFWYTTATTPLTTGTIGDRIWNDADGDGVQDMGESGIGGITIELRDGTCTPSSTCETTTTAPDGSYSFTGLSAGDYTIVVVDPPSGTTQTGDPDATKDNSTMVSLAAGQTILTADFGYEFPETGTSDIGDLVWIDADGDGIQDEGENGIPGVTIALKDSDGKIIAVDVTDSDGNYLFPDLPQGTYTVEVTDENGVLDIYTQASVPPGTTFDSVNNNPLYKLTTDPSVSTEYLDVDFGYLEPIPTYAIVSSFKAYVNGKDQTVLEWKTASEIGTIGFMLERLNEQTGQYQTVNTEILPGLLMPPHGGTYRYVDKTATPGMNYTYRVVEVAANAQGTVSGPYTVQAQTLLPAKQLVDDGPEGYSLANKAYSKKQLRRFAARNQAVRQLATVQASVTGNTLKIPVSNKGLVYLTATELATASGFSEAQVAQYLKAKLCLVTLAGETIPVITANTGSGLWFYGQAPERNDIGQNVYLLQLGAPGAKVKNTAKRAKTSVNHAQSFVSHKQFEENQYPFQMYINKPVSDFWAWDYLYAPGSKDTFTHTVATPRATGLGKATVTVNLVGIMSGNSDELAPYSVRVLLNGSEIGVAEWSEKGDYRFQAEVDAMELQDGDNEIQLIAQLNSGVSYSFIYIESFEIDYGRSYEAINGELFFNAEQNDSITVSGLTKSNVLVLDITDPNAPKRVRTLPGKDEAGDYTITVLTEPGHSYFLTENLGESVSGTLTVDSSSDLRNTGNQADYLIITSSHLLDSAQRLADYRATQGLTPMVVDIEDIQDEFSASLAAPEVLRDFLAYAYENWTVAPRYVVLIGDGSYDYKNYLGYGYPTVPSLQVRTEDGYFPSDNVFADVVGNDGIPEFALGRIPTVNTVELDNYIDKLITYEQFENSGALTTTLINDRSDRGGDFQASAEKVEALVAGKTAVKRLSVSSSDDISTTHTQIVNALQEGTGIMHYIGHSSMVGLGKTSALLASSELGNIELGAPMLMVSMSCSAASYGYPAMDSLGEAAVLQAGGSAVGFFGASGTSLNNMTDVMAEGFYTSLFEPGNQRLGDAVKQAKKHYGQQGVHLELLNIYNLLGDPATLVPHQN</sequence>
<dbReference type="Gene3D" id="3.40.50.1460">
    <property type="match status" value="1"/>
</dbReference>
<organism evidence="7">
    <name type="scientific">Candidatus Electrothrix aestuarii</name>
    <dbReference type="NCBI Taxonomy" id="3062594"/>
    <lineage>
        <taxon>Bacteria</taxon>
        <taxon>Pseudomonadati</taxon>
        <taxon>Thermodesulfobacteriota</taxon>
        <taxon>Desulfobulbia</taxon>
        <taxon>Desulfobulbales</taxon>
        <taxon>Desulfobulbaceae</taxon>
        <taxon>Candidatus Electrothrix</taxon>
    </lineage>
</organism>
<dbReference type="GO" id="GO:0005576">
    <property type="term" value="C:extracellular region"/>
    <property type="evidence" value="ECO:0007669"/>
    <property type="project" value="UniProtKB-SubCell"/>
</dbReference>
<dbReference type="Pfam" id="PF17210">
    <property type="entry name" value="SdrD_B"/>
    <property type="match status" value="5"/>
</dbReference>
<evidence type="ECO:0000259" key="4">
    <source>
        <dbReference type="Pfam" id="PF01364"/>
    </source>
</evidence>
<feature type="domain" description="SD-repeat containing protein B" evidence="5">
    <location>
        <begin position="1617"/>
        <end position="1712"/>
    </location>
</feature>
<keyword evidence="3" id="KW-0732">Signal</keyword>
<evidence type="ECO:0000259" key="5">
    <source>
        <dbReference type="Pfam" id="PF17210"/>
    </source>
</evidence>
<evidence type="ECO:0000256" key="3">
    <source>
        <dbReference type="ARBA" id="ARBA00022729"/>
    </source>
</evidence>
<feature type="domain" description="SD-repeat containing protein B" evidence="5">
    <location>
        <begin position="2323"/>
        <end position="2407"/>
    </location>
</feature>
<comment type="subcellular location">
    <subcellularLocation>
        <location evidence="1">Secreted</location>
    </subcellularLocation>
</comment>
<accession>A0AAU8LXL5</accession>
<dbReference type="PANTHER" id="PTHR23303">
    <property type="entry name" value="CARBOXYPEPTIDASE REGULATORY REGION-CONTAINING"/>
    <property type="match status" value="1"/>
</dbReference>
<dbReference type="Gene3D" id="2.60.40.10">
    <property type="entry name" value="Immunoglobulins"/>
    <property type="match status" value="12"/>
</dbReference>
<dbReference type="InterPro" id="IPR018247">
    <property type="entry name" value="EF_Hand_1_Ca_BS"/>
</dbReference>
<dbReference type="InterPro" id="IPR001769">
    <property type="entry name" value="Gingipain"/>
</dbReference>
<dbReference type="Pfam" id="PF20009">
    <property type="entry name" value="GEVED"/>
    <property type="match status" value="1"/>
</dbReference>
<dbReference type="InterPro" id="IPR045474">
    <property type="entry name" value="GEVED"/>
</dbReference>
<evidence type="ECO:0000256" key="2">
    <source>
        <dbReference type="ARBA" id="ARBA00022525"/>
    </source>
</evidence>
<feature type="domain" description="GEVED" evidence="6">
    <location>
        <begin position="2105"/>
        <end position="2201"/>
    </location>
</feature>
<reference evidence="7" key="2">
    <citation type="submission" date="2024-06" db="EMBL/GenBank/DDBJ databases">
        <authorList>
            <person name="Plum-Jensen L.E."/>
            <person name="Schramm A."/>
            <person name="Marshall I.P.G."/>
        </authorList>
    </citation>
    <scope>NUCLEOTIDE SEQUENCE</scope>
    <source>
        <strain evidence="7">Rat1</strain>
    </source>
</reference>
<feature type="domain" description="Gingipain" evidence="4">
    <location>
        <begin position="3046"/>
        <end position="3386"/>
    </location>
</feature>
<evidence type="ECO:0000313" key="7">
    <source>
        <dbReference type="EMBL" id="XCN73970.1"/>
    </source>
</evidence>
<dbReference type="InterPro" id="IPR013783">
    <property type="entry name" value="Ig-like_fold"/>
</dbReference>
<feature type="domain" description="SD-repeat containing protein B" evidence="5">
    <location>
        <begin position="2207"/>
        <end position="2300"/>
    </location>
</feature>
<dbReference type="SUPFAM" id="SSF52129">
    <property type="entry name" value="Caspase-like"/>
    <property type="match status" value="1"/>
</dbReference>
<protein>
    <submittedName>
        <fullName evidence="7">SdrD B-like domain-containing protein</fullName>
    </submittedName>
</protein>
<dbReference type="GO" id="GO:0006508">
    <property type="term" value="P:proteolysis"/>
    <property type="evidence" value="ECO:0007669"/>
    <property type="project" value="InterPro"/>
</dbReference>
<name>A0AAU8LXL5_9BACT</name>
<dbReference type="PROSITE" id="PS00018">
    <property type="entry name" value="EF_HAND_1"/>
    <property type="match status" value="1"/>
</dbReference>
<dbReference type="SUPFAM" id="SSF117074">
    <property type="entry name" value="Hypothetical protein PA1324"/>
    <property type="match status" value="8"/>
</dbReference>
<feature type="domain" description="SD-repeat containing protein B" evidence="5">
    <location>
        <begin position="1359"/>
        <end position="1432"/>
    </location>
</feature>
<dbReference type="InterPro" id="IPR029030">
    <property type="entry name" value="Caspase-like_dom_sf"/>
</dbReference>
<reference evidence="7" key="1">
    <citation type="journal article" date="2024" name="Syst. Appl. Microbiol.">
        <title>First single-strain enrichments of Electrothrix cable bacteria, description of E. aestuarii sp. nov. and E. rattekaaiensis sp. nov., and proposal of a cable bacteria taxonomy following the rules of the SeqCode.</title>
        <authorList>
            <person name="Plum-Jensen L.E."/>
            <person name="Schramm A."/>
            <person name="Marshall I.P.G."/>
        </authorList>
    </citation>
    <scope>NUCLEOTIDE SEQUENCE</scope>
    <source>
        <strain evidence="7">Rat1</strain>
    </source>
</reference>
<dbReference type="InterPro" id="IPR033764">
    <property type="entry name" value="Sdr_B"/>
</dbReference>
<dbReference type="InterPro" id="IPR029031">
    <property type="entry name" value="Gingipain_N_sf"/>
</dbReference>
<feature type="domain" description="SD-repeat containing protein B" evidence="5">
    <location>
        <begin position="2435"/>
        <end position="2522"/>
    </location>
</feature>
<dbReference type="InterPro" id="IPR051417">
    <property type="entry name" value="SDr/BOS_complex"/>
</dbReference>
<evidence type="ECO:0000256" key="1">
    <source>
        <dbReference type="ARBA" id="ARBA00004613"/>
    </source>
</evidence>
<gene>
    <name evidence="7" type="ORF">Q3M24_04220</name>
</gene>
<proteinExistence type="predicted"/>
<dbReference type="Pfam" id="PF01364">
    <property type="entry name" value="Peptidase_C25"/>
    <property type="match status" value="1"/>
</dbReference>
<dbReference type="Gene3D" id="3.40.50.10390">
    <property type="entry name" value="Gingipain r, domain 1"/>
    <property type="match status" value="1"/>
</dbReference>
<dbReference type="KEGG" id="eaj:Q3M24_04220"/>
<keyword evidence="2" id="KW-0964">Secreted</keyword>
<dbReference type="GO" id="GO:0008234">
    <property type="term" value="F:cysteine-type peptidase activity"/>
    <property type="evidence" value="ECO:0007669"/>
    <property type="project" value="InterPro"/>
</dbReference>
<dbReference type="EMBL" id="CP159373">
    <property type="protein sequence ID" value="XCN73970.1"/>
    <property type="molecule type" value="Genomic_DNA"/>
</dbReference>
<evidence type="ECO:0000259" key="6">
    <source>
        <dbReference type="Pfam" id="PF20009"/>
    </source>
</evidence>